<dbReference type="KEGG" id="msl:Msil_3117"/>
<organism evidence="1 2">
    <name type="scientific">Methylocella silvestris (strain DSM 15510 / CIP 108128 / LMG 27833 / NCIMB 13906 / BL2)</name>
    <dbReference type="NCBI Taxonomy" id="395965"/>
    <lineage>
        <taxon>Bacteria</taxon>
        <taxon>Pseudomonadati</taxon>
        <taxon>Pseudomonadota</taxon>
        <taxon>Alphaproteobacteria</taxon>
        <taxon>Hyphomicrobiales</taxon>
        <taxon>Beijerinckiaceae</taxon>
        <taxon>Methylocella</taxon>
    </lineage>
</organism>
<gene>
    <name evidence="1" type="ordered locus">Msil_3117</name>
</gene>
<proteinExistence type="predicted"/>
<evidence type="ECO:0000313" key="2">
    <source>
        <dbReference type="Proteomes" id="UP000002257"/>
    </source>
</evidence>
<evidence type="ECO:0000313" key="1">
    <source>
        <dbReference type="EMBL" id="ACK52026.1"/>
    </source>
</evidence>
<dbReference type="AlphaFoldDB" id="B8EKZ8"/>
<dbReference type="OrthoDB" id="10000070at2"/>
<dbReference type="STRING" id="395965.Msil_3117"/>
<accession>B8EKZ8</accession>
<sequence>MIDRAQAFGTLQATIKRLSQSNAPARFEAVFGRSIALRTFALLVACCDTPKRFGARARVEVVAGRFTLPFADAGAAEAVDIFEGLLMAVAEDDVEPSERRRNKWAKRALGVLLSCLAIEEAEQDLELALLVLTGPEQQQRCRPAPTHMED</sequence>
<dbReference type="Proteomes" id="UP000002257">
    <property type="component" value="Chromosome"/>
</dbReference>
<dbReference type="EMBL" id="CP001280">
    <property type="protein sequence ID" value="ACK52026.1"/>
    <property type="molecule type" value="Genomic_DNA"/>
</dbReference>
<reference evidence="1 2" key="1">
    <citation type="journal article" date="2010" name="J. Bacteriol.">
        <title>Complete genome sequence of the aerobic facultative methanotroph Methylocella silvestris BL2.</title>
        <authorList>
            <person name="Chen Y."/>
            <person name="Crombie A."/>
            <person name="Rahman M.T."/>
            <person name="Dedysh S.N."/>
            <person name="Liesack W."/>
            <person name="Stott M.B."/>
            <person name="Alam M."/>
            <person name="Theisen A.R."/>
            <person name="Murrell J.C."/>
            <person name="Dunfield P.F."/>
        </authorList>
    </citation>
    <scope>NUCLEOTIDE SEQUENCE [LARGE SCALE GENOMIC DNA]</scope>
    <source>
        <strain evidence="2">DSM 15510 / CIP 108128 / LMG 27833 / NCIMB 13906 / BL2</strain>
    </source>
</reference>
<keyword evidence="2" id="KW-1185">Reference proteome</keyword>
<dbReference type="HOGENOM" id="CLU_1738375_0_0_5"/>
<protein>
    <submittedName>
        <fullName evidence="1">Uncharacterized protein</fullName>
    </submittedName>
</protein>
<name>B8EKZ8_METSB</name>